<proteinExistence type="predicted"/>
<sequence>MPIFVPETISERGKADAKRHREKQREVIKKNLPEIIADESIITGKKGKIVKIPIKSIEIPYFKSGKGGKGVGVGQGDGKIDDVIGKKPGYGSKPGQAGTQPGEDYIETEVEIEELIEMMLEDLGLPKLQEKETKQLIQELGWKIHGQTRSGPWVLLNRRATAKEGIKRFYFFLNQLVNQTGKDELTCFSALKKAKGVMIEALKILEDSGFICDEKKVEPFPVFSVEDLRFHKIEPDIRHLSKAVILAMMDVSGSMTTTKKYLARSMLFWLVAFLRKIYVEVEIRFIIHHTIARVVDEDNFFGTRESGGTYCYTAYEEAGSLIDAQYPTNQWNVYVWHFSDGEDFDIPRTVEEIKKLFSRDINMLGYGEIKPAGEYGFVGTSNLFSALNNNFAVHDIYDNGFRMMSGKNEPLFGAVIERKEHLLPALKGFLKKDRWAEVVK</sequence>
<dbReference type="PANTHER" id="PTHR30510:SF2">
    <property type="entry name" value="UPF0229 PROTEIN YEAH"/>
    <property type="match status" value="1"/>
</dbReference>
<evidence type="ECO:0000256" key="1">
    <source>
        <dbReference type="SAM" id="MobiDB-lite"/>
    </source>
</evidence>
<dbReference type="Proteomes" id="UP000177197">
    <property type="component" value="Unassembled WGS sequence"/>
</dbReference>
<comment type="caution">
    <text evidence="2">The sequence shown here is derived from an EMBL/GenBank/DDBJ whole genome shotgun (WGS) entry which is preliminary data.</text>
</comment>
<name>A0A1F5CCE7_9BACT</name>
<dbReference type="PANTHER" id="PTHR30510">
    <property type="entry name" value="UPF0229 PROTEIN YEAH"/>
    <property type="match status" value="1"/>
</dbReference>
<feature type="region of interest" description="Disordered" evidence="1">
    <location>
        <begin position="1"/>
        <end position="20"/>
    </location>
</feature>
<gene>
    <name evidence="2" type="ORF">A3I30_01790</name>
</gene>
<evidence type="ECO:0000313" key="2">
    <source>
        <dbReference type="EMBL" id="OGD40533.1"/>
    </source>
</evidence>
<dbReference type="AlphaFoldDB" id="A0A1F5CCE7"/>
<accession>A0A1F5CCE7</accession>
<dbReference type="Pfam" id="PF04285">
    <property type="entry name" value="DUF444"/>
    <property type="match status" value="1"/>
</dbReference>
<evidence type="ECO:0000313" key="3">
    <source>
        <dbReference type="Proteomes" id="UP000177197"/>
    </source>
</evidence>
<organism evidence="2 3">
    <name type="scientific">Candidatus Azambacteria bacterium RIFCSPLOWO2_02_FULL_44_14</name>
    <dbReference type="NCBI Taxonomy" id="1797306"/>
    <lineage>
        <taxon>Bacteria</taxon>
        <taxon>Candidatus Azamiibacteriota</taxon>
    </lineage>
</organism>
<protein>
    <recommendedName>
        <fullName evidence="4">Sporulation protein YhbH</fullName>
    </recommendedName>
</protein>
<dbReference type="InterPro" id="IPR006698">
    <property type="entry name" value="UPF0229"/>
</dbReference>
<evidence type="ECO:0008006" key="4">
    <source>
        <dbReference type="Google" id="ProtNLM"/>
    </source>
</evidence>
<dbReference type="EMBL" id="MEYV01000006">
    <property type="protein sequence ID" value="OGD40533.1"/>
    <property type="molecule type" value="Genomic_DNA"/>
</dbReference>
<reference evidence="2 3" key="1">
    <citation type="journal article" date="2016" name="Nat. Commun.">
        <title>Thousands of microbial genomes shed light on interconnected biogeochemical processes in an aquifer system.</title>
        <authorList>
            <person name="Anantharaman K."/>
            <person name="Brown C.T."/>
            <person name="Hug L.A."/>
            <person name="Sharon I."/>
            <person name="Castelle C.J."/>
            <person name="Probst A.J."/>
            <person name="Thomas B.C."/>
            <person name="Singh A."/>
            <person name="Wilkins M.J."/>
            <person name="Karaoz U."/>
            <person name="Brodie E.L."/>
            <person name="Williams K.H."/>
            <person name="Hubbard S.S."/>
            <person name="Banfield J.F."/>
        </authorList>
    </citation>
    <scope>NUCLEOTIDE SEQUENCE [LARGE SCALE GENOMIC DNA]</scope>
</reference>
<dbReference type="InterPro" id="IPR036465">
    <property type="entry name" value="vWFA_dom_sf"/>
</dbReference>
<dbReference type="SUPFAM" id="SSF53300">
    <property type="entry name" value="vWA-like"/>
    <property type="match status" value="1"/>
</dbReference>